<dbReference type="PANTHER" id="PTHR42655:SF1">
    <property type="entry name" value="GLYCOGEN PHOSPHORYLASE"/>
    <property type="match status" value="1"/>
</dbReference>
<dbReference type="InterPro" id="IPR011834">
    <property type="entry name" value="Agluc_phsphrylas"/>
</dbReference>
<reference evidence="13 14" key="1">
    <citation type="submission" date="2018-06" db="EMBL/GenBank/DDBJ databases">
        <title>Extensive metabolic versatility and redundancy in microbially diverse, dynamic hydrothermal sediments.</title>
        <authorList>
            <person name="Dombrowski N."/>
            <person name="Teske A."/>
            <person name="Baker B.J."/>
        </authorList>
    </citation>
    <scope>NUCLEOTIDE SEQUENCE [LARGE SCALE GENOMIC DNA]</scope>
    <source>
        <strain evidence="13">B10_G13</strain>
    </source>
</reference>
<evidence type="ECO:0000256" key="3">
    <source>
        <dbReference type="ARBA" id="ARBA00006047"/>
    </source>
</evidence>
<evidence type="ECO:0000256" key="11">
    <source>
        <dbReference type="PIRSR" id="PIRSR000460-1"/>
    </source>
</evidence>
<dbReference type="Pfam" id="PF00343">
    <property type="entry name" value="Phosphorylase"/>
    <property type="match status" value="1"/>
</dbReference>
<dbReference type="GO" id="GO:0005975">
    <property type="term" value="P:carbohydrate metabolic process"/>
    <property type="evidence" value="ECO:0007669"/>
    <property type="project" value="InterPro"/>
</dbReference>
<dbReference type="SUPFAM" id="SSF53756">
    <property type="entry name" value="UDP-Glycosyltransferase/glycogen phosphorylase"/>
    <property type="match status" value="1"/>
</dbReference>
<dbReference type="EMBL" id="QNBD01000140">
    <property type="protein sequence ID" value="RKX70325.1"/>
    <property type="molecule type" value="Genomic_DNA"/>
</dbReference>
<evidence type="ECO:0000313" key="13">
    <source>
        <dbReference type="EMBL" id="RKX70325.1"/>
    </source>
</evidence>
<evidence type="ECO:0000256" key="6">
    <source>
        <dbReference type="ARBA" id="ARBA00022676"/>
    </source>
</evidence>
<dbReference type="NCBIfam" id="TIGR02094">
    <property type="entry name" value="more_P_ylases"/>
    <property type="match status" value="1"/>
</dbReference>
<gene>
    <name evidence="13" type="ORF">DRP43_03490</name>
</gene>
<evidence type="ECO:0000256" key="10">
    <source>
        <dbReference type="ARBA" id="ARBA00025174"/>
    </source>
</evidence>
<evidence type="ECO:0000256" key="4">
    <source>
        <dbReference type="ARBA" id="ARBA00012591"/>
    </source>
</evidence>
<feature type="domain" description="DUF3417" evidence="12">
    <location>
        <begin position="15"/>
        <end position="124"/>
    </location>
</feature>
<evidence type="ECO:0000256" key="8">
    <source>
        <dbReference type="ARBA" id="ARBA00022898"/>
    </source>
</evidence>
<keyword evidence="8 11" id="KW-0663">Pyridoxal phosphate</keyword>
<evidence type="ECO:0000313" key="14">
    <source>
        <dbReference type="Proteomes" id="UP000271125"/>
    </source>
</evidence>
<evidence type="ECO:0000256" key="2">
    <source>
        <dbReference type="ARBA" id="ARBA00001933"/>
    </source>
</evidence>
<name>A0A660SHN3_UNCT6</name>
<evidence type="ECO:0000259" key="12">
    <source>
        <dbReference type="Pfam" id="PF11897"/>
    </source>
</evidence>
<proteinExistence type="inferred from homology"/>
<evidence type="ECO:0000256" key="1">
    <source>
        <dbReference type="ARBA" id="ARBA00001275"/>
    </source>
</evidence>
<dbReference type="AlphaFoldDB" id="A0A660SHN3"/>
<dbReference type="GO" id="GO:0030170">
    <property type="term" value="F:pyridoxal phosphate binding"/>
    <property type="evidence" value="ECO:0007669"/>
    <property type="project" value="InterPro"/>
</dbReference>
<organism evidence="13 14">
    <name type="scientific">candidate division TA06 bacterium</name>
    <dbReference type="NCBI Taxonomy" id="2250710"/>
    <lineage>
        <taxon>Bacteria</taxon>
        <taxon>Bacteria division TA06</taxon>
    </lineage>
</organism>
<protein>
    <recommendedName>
        <fullName evidence="4">glycogen phosphorylase</fullName>
        <ecNumber evidence="4">2.4.1.1</ecNumber>
    </recommendedName>
</protein>
<dbReference type="InterPro" id="IPR024517">
    <property type="entry name" value="Glycogen_phosphorylase_DUF3417"/>
</dbReference>
<dbReference type="PIRSF" id="PIRSF000460">
    <property type="entry name" value="Pprylas_GlgP"/>
    <property type="match status" value="1"/>
</dbReference>
<keyword evidence="9" id="KW-0119">Carbohydrate metabolism</keyword>
<dbReference type="InterPro" id="IPR052182">
    <property type="entry name" value="Glycogen/Maltodextrin_Phosph"/>
</dbReference>
<dbReference type="PROSITE" id="PS00102">
    <property type="entry name" value="PHOSPHORYLASE"/>
    <property type="match status" value="1"/>
</dbReference>
<evidence type="ECO:0000256" key="7">
    <source>
        <dbReference type="ARBA" id="ARBA00022679"/>
    </source>
</evidence>
<evidence type="ECO:0000256" key="5">
    <source>
        <dbReference type="ARBA" id="ARBA00022533"/>
    </source>
</evidence>
<comment type="caution">
    <text evidence="13">The sequence shown here is derived from an EMBL/GenBank/DDBJ whole genome shotgun (WGS) entry which is preliminary data.</text>
</comment>
<dbReference type="Gene3D" id="3.40.50.2000">
    <property type="entry name" value="Glycogen Phosphorylase B"/>
    <property type="match status" value="3"/>
</dbReference>
<comment type="similarity">
    <text evidence="3">Belongs to the glycogen phosphorylase family.</text>
</comment>
<keyword evidence="6" id="KW-0328">Glycosyltransferase</keyword>
<keyword evidence="7" id="KW-0808">Transferase</keyword>
<dbReference type="GO" id="GO:0008184">
    <property type="term" value="F:glycogen phosphorylase activity"/>
    <property type="evidence" value="ECO:0007669"/>
    <property type="project" value="InterPro"/>
</dbReference>
<dbReference type="PANTHER" id="PTHR42655">
    <property type="entry name" value="GLYCOGEN PHOSPHORYLASE"/>
    <property type="match status" value="1"/>
</dbReference>
<dbReference type="InterPro" id="IPR035090">
    <property type="entry name" value="Pyridoxal_P_attach_site"/>
</dbReference>
<dbReference type="EC" id="2.4.1.1" evidence="4"/>
<feature type="modified residue" description="N6-(pyridoxal phosphate)lysine" evidence="11">
    <location>
        <position position="608"/>
    </location>
</feature>
<accession>A0A660SHN3</accession>
<comment type="catalytic activity">
    <reaction evidence="1">
        <text>[(1-&gt;4)-alpha-D-glucosyl](n) + phosphate = [(1-&gt;4)-alpha-D-glucosyl](n-1) + alpha-D-glucose 1-phosphate</text>
        <dbReference type="Rhea" id="RHEA:41732"/>
        <dbReference type="Rhea" id="RHEA-COMP:9584"/>
        <dbReference type="Rhea" id="RHEA-COMP:9586"/>
        <dbReference type="ChEBI" id="CHEBI:15444"/>
        <dbReference type="ChEBI" id="CHEBI:43474"/>
        <dbReference type="ChEBI" id="CHEBI:58601"/>
        <dbReference type="EC" id="2.4.1.1"/>
    </reaction>
</comment>
<dbReference type="Pfam" id="PF11897">
    <property type="entry name" value="DUF3417"/>
    <property type="match status" value="1"/>
</dbReference>
<dbReference type="Proteomes" id="UP000271125">
    <property type="component" value="Unassembled WGS sequence"/>
</dbReference>
<evidence type="ECO:0000256" key="9">
    <source>
        <dbReference type="ARBA" id="ARBA00023277"/>
    </source>
</evidence>
<comment type="function">
    <text evidence="10">Phosphorylase is an important allosteric enzyme in carbohydrate metabolism. Enzymes from different sources differ in their regulatory mechanisms and in their natural substrates. However, all known phosphorylases share catalytic and structural properties.</text>
</comment>
<dbReference type="InterPro" id="IPR000811">
    <property type="entry name" value="Glyco_trans_35"/>
</dbReference>
<keyword evidence="5" id="KW-0021">Allosteric enzyme</keyword>
<comment type="cofactor">
    <cofactor evidence="2">
        <name>pyridoxal 5'-phosphate</name>
        <dbReference type="ChEBI" id="CHEBI:597326"/>
    </cofactor>
</comment>
<sequence length="713" mass="81795">MTSFMKDIQKKFPNLPERLAGLGELANNLWWSWHPAARMLFKMLNRQAWKESVHNPVKIIKDLPKEIFESAASDQEYLRHYDVVLAKFQEEMKTKSGWFSESFPDANALPIAYFSAEYGLHHSLPFYAGGLGFLAGDHVKECSDLGIPLVAIGFMYPEGYLHQRIREDGWQENADETLDRDSAPITRILNNKGKQLVVKVPFIVPPIYVAIWKTAVGRISLYLLDTDVEMNAPWNRSISARLYIGDMEQRIRQEIVLGIGGTEVLNTLGIKYSVLHLNEGHPAFALLERIRERIKAGMSYKEAVQQVKATSVFTTHTPVPAGHDVFPFYLMKKYFRLYWPTLGLDQDSFLKLGIHPQNPNSGFNMTAFALRMCKYRNGVSRRHGEVTRKMWHCIWPELEEEKVPIDYVTNGVHVPTWIEPKMELLFNKYLGPDWLANHDNPVIWKLIDEIPDDELWKMHYWLKMKLINSIRERARIRWTKDRVSTTNVVAGGALLDPSVLTLGFARRFAPYKRADLIFHDWERLRNILTNQWKPIQIIFAGKAHPADDPGKRVLQRIFNAAHNPDLAGRIAFVEDYGEQLAQYLVHGVDVWLNDPLPPMEASGTSGMKAALNGVPNLSIRDGWWIEGFNGANGWAFGEKNINGSRDKVDAGAIYQILEENIIPIFYQRANDGIPHSWVQIMKESIKSNGPRFSARRMVKEYVRKFYAPALKNA</sequence>